<dbReference type="Gene3D" id="1.10.2020.10">
    <property type="entry name" value="uronate isomerase, domain 2, chain A"/>
    <property type="match status" value="1"/>
</dbReference>
<organism evidence="7 8">
    <name type="scientific">Propioniciclava soli</name>
    <dbReference type="NCBI Taxonomy" id="2775081"/>
    <lineage>
        <taxon>Bacteria</taxon>
        <taxon>Bacillati</taxon>
        <taxon>Actinomycetota</taxon>
        <taxon>Actinomycetes</taxon>
        <taxon>Propionibacteriales</taxon>
        <taxon>Propionibacteriaceae</taxon>
        <taxon>Propioniciclava</taxon>
    </lineage>
</organism>
<evidence type="ECO:0000256" key="6">
    <source>
        <dbReference type="ARBA" id="ARBA00023235"/>
    </source>
</evidence>
<evidence type="ECO:0000256" key="5">
    <source>
        <dbReference type="ARBA" id="ARBA00020555"/>
    </source>
</evidence>
<evidence type="ECO:0000256" key="4">
    <source>
        <dbReference type="ARBA" id="ARBA00012546"/>
    </source>
</evidence>
<dbReference type="PANTHER" id="PTHR30068:SF4">
    <property type="entry name" value="URONATE ISOMERASE"/>
    <property type="match status" value="1"/>
</dbReference>
<keyword evidence="6 7" id="KW-0413">Isomerase</keyword>
<dbReference type="EC" id="5.3.1.12" evidence="4"/>
<proteinExistence type="inferred from homology"/>
<name>A0ABZ3C3H9_9ACTN</name>
<dbReference type="Pfam" id="PF02614">
    <property type="entry name" value="UxaC"/>
    <property type="match status" value="1"/>
</dbReference>
<dbReference type="Gene3D" id="3.20.20.140">
    <property type="entry name" value="Metal-dependent hydrolases"/>
    <property type="match status" value="1"/>
</dbReference>
<reference evidence="7 8" key="1">
    <citation type="journal article" date="2023" name="Environ Microbiome">
        <title>A coral-associated actinobacterium mitigates coral bleaching under heat stress.</title>
        <authorList>
            <person name="Li J."/>
            <person name="Zou Y."/>
            <person name="Li Q."/>
            <person name="Zhang J."/>
            <person name="Bourne D.G."/>
            <person name="Lyu Y."/>
            <person name="Liu C."/>
            <person name="Zhang S."/>
        </authorList>
    </citation>
    <scope>NUCLEOTIDE SEQUENCE [LARGE SCALE GENOMIC DNA]</scope>
    <source>
        <strain evidence="7 8">SCSIO 13291</strain>
    </source>
</reference>
<dbReference type="GO" id="GO:0008880">
    <property type="term" value="F:glucuronate isomerase activity"/>
    <property type="evidence" value="ECO:0007669"/>
    <property type="project" value="UniProtKB-EC"/>
</dbReference>
<comment type="pathway">
    <text evidence="2">Carbohydrate metabolism; pentose and glucuronate interconversion.</text>
</comment>
<comment type="catalytic activity">
    <reaction evidence="1">
        <text>D-glucuronate = D-fructuronate</text>
        <dbReference type="Rhea" id="RHEA:13049"/>
        <dbReference type="ChEBI" id="CHEBI:58720"/>
        <dbReference type="ChEBI" id="CHEBI:59863"/>
        <dbReference type="EC" id="5.3.1.12"/>
    </reaction>
</comment>
<sequence length="472" mass="53176">MTAPLTLNPDRLFPAEPQTRAVARRLYDQVKDLPIVSPHGHVPPVWIADDVPFSDPTSLLLSPDHYVNRIMHGQGVDLADLGVPPGRDGFTAEQARNAWRIFCEHWHLYRGTPMKFWMESELVDIFGVDVRPSAETADQIYDAISAKLATDAFRPRALMDTFSITFIATTDDPLDDLSHHAKIRDDASFTREVRPTFRPDKYLEPGREGWGDLMDALAAATGEDTGTFAGWVAAMENRRAFFKENGAVSTDHAHTDMYMAPLDDAEAVYARARRGEASPEENLALRRAFMFEQCRMASEDGLVLTYHAAVHRNHHQPTFERFGADVGGDIPMAYNVVEALEPVLNAFGTHPNFRIVLFGMDETVYSREIGPLAGFYPSVYVGVPWWFIDAPDAIRRWRKAVTEYGTFYKSSGFIDDTRAFLSIPARHDMSRRLDAVHLAELVVEHRLEIDEAEEVVHTLVADQAREVFKIDG</sequence>
<evidence type="ECO:0000256" key="1">
    <source>
        <dbReference type="ARBA" id="ARBA00001165"/>
    </source>
</evidence>
<comment type="similarity">
    <text evidence="3">Belongs to the metallo-dependent hydrolases superfamily. Uronate isomerase family.</text>
</comment>
<accession>A0ABZ3C3H9</accession>
<gene>
    <name evidence="7" type="primary">uxaC</name>
    <name evidence="7" type="ORF">PCC79_10735</name>
</gene>
<dbReference type="EMBL" id="CP115965">
    <property type="protein sequence ID" value="WZW97389.1"/>
    <property type="molecule type" value="Genomic_DNA"/>
</dbReference>
<keyword evidence="8" id="KW-1185">Reference proteome</keyword>
<dbReference type="RefSeq" id="WP_342371815.1">
    <property type="nucleotide sequence ID" value="NZ_CP115965.1"/>
</dbReference>
<dbReference type="InterPro" id="IPR003766">
    <property type="entry name" value="Uronate_isomerase"/>
</dbReference>
<dbReference type="PANTHER" id="PTHR30068">
    <property type="entry name" value="URONATE ISOMERASE"/>
    <property type="match status" value="1"/>
</dbReference>
<dbReference type="InterPro" id="IPR032466">
    <property type="entry name" value="Metal_Hydrolase"/>
</dbReference>
<dbReference type="Proteomes" id="UP001434337">
    <property type="component" value="Chromosome"/>
</dbReference>
<evidence type="ECO:0000313" key="8">
    <source>
        <dbReference type="Proteomes" id="UP001434337"/>
    </source>
</evidence>
<protein>
    <recommendedName>
        <fullName evidence="5">Uronate isomerase</fullName>
        <ecNumber evidence="4">5.3.1.12</ecNumber>
    </recommendedName>
</protein>
<dbReference type="NCBIfam" id="NF002794">
    <property type="entry name" value="PRK02925.1"/>
    <property type="match status" value="1"/>
</dbReference>
<dbReference type="SUPFAM" id="SSF51556">
    <property type="entry name" value="Metallo-dependent hydrolases"/>
    <property type="match status" value="1"/>
</dbReference>
<evidence type="ECO:0000256" key="2">
    <source>
        <dbReference type="ARBA" id="ARBA00004892"/>
    </source>
</evidence>
<evidence type="ECO:0000256" key="3">
    <source>
        <dbReference type="ARBA" id="ARBA00008397"/>
    </source>
</evidence>
<evidence type="ECO:0000313" key="7">
    <source>
        <dbReference type="EMBL" id="WZW97389.1"/>
    </source>
</evidence>